<gene>
    <name evidence="3" type="ORF">GJ697_06300</name>
</gene>
<dbReference type="InterPro" id="IPR005569">
    <property type="entry name" value="Arc_DNA-bd_dom"/>
</dbReference>
<reference evidence="3 4" key="1">
    <citation type="submission" date="2019-11" db="EMBL/GenBank/DDBJ databases">
        <title>Novel species isolated from a subtropical stream in China.</title>
        <authorList>
            <person name="Lu H."/>
        </authorList>
    </citation>
    <scope>NUCLEOTIDE SEQUENCE [LARGE SCALE GENOMIC DNA]</scope>
    <source>
        <strain evidence="3 4">FT25W</strain>
    </source>
</reference>
<dbReference type="RefSeq" id="WP_154362985.1">
    <property type="nucleotide sequence ID" value="NZ_WKJM01000004.1"/>
</dbReference>
<dbReference type="Pfam" id="PF03869">
    <property type="entry name" value="Arc"/>
    <property type="match status" value="1"/>
</dbReference>
<name>A0A6L5QD67_9BURK</name>
<dbReference type="InterPro" id="IPR013321">
    <property type="entry name" value="Arc_rbn_hlx_hlx"/>
</dbReference>
<keyword evidence="3" id="KW-0238">DNA-binding</keyword>
<organism evidence="3 4">
    <name type="scientific">Duganella alba</name>
    <dbReference type="NCBI Taxonomy" id="2666081"/>
    <lineage>
        <taxon>Bacteria</taxon>
        <taxon>Pseudomonadati</taxon>
        <taxon>Pseudomonadota</taxon>
        <taxon>Betaproteobacteria</taxon>
        <taxon>Burkholderiales</taxon>
        <taxon>Oxalobacteraceae</taxon>
        <taxon>Telluria group</taxon>
        <taxon>Duganella</taxon>
    </lineage>
</organism>
<evidence type="ECO:0000256" key="1">
    <source>
        <dbReference type="SAM" id="MobiDB-lite"/>
    </source>
</evidence>
<feature type="region of interest" description="Disordered" evidence="1">
    <location>
        <begin position="85"/>
        <end position="104"/>
    </location>
</feature>
<evidence type="ECO:0000313" key="3">
    <source>
        <dbReference type="EMBL" id="MRX07438.1"/>
    </source>
</evidence>
<dbReference type="InterPro" id="IPR010985">
    <property type="entry name" value="Ribbon_hlx_hlx"/>
</dbReference>
<evidence type="ECO:0000259" key="2">
    <source>
        <dbReference type="Pfam" id="PF03869"/>
    </source>
</evidence>
<comment type="caution">
    <text evidence="3">The sequence shown here is derived from an EMBL/GenBank/DDBJ whole genome shotgun (WGS) entry which is preliminary data.</text>
</comment>
<proteinExistence type="predicted"/>
<dbReference type="Gene3D" id="1.10.1220.10">
    <property type="entry name" value="Met repressor-like"/>
    <property type="match status" value="1"/>
</dbReference>
<evidence type="ECO:0000313" key="4">
    <source>
        <dbReference type="Proteomes" id="UP000481037"/>
    </source>
</evidence>
<protein>
    <submittedName>
        <fullName evidence="3">Arc family DNA-binding protein</fullName>
    </submittedName>
</protein>
<dbReference type="EMBL" id="WKJM01000004">
    <property type="protein sequence ID" value="MRX07438.1"/>
    <property type="molecule type" value="Genomic_DNA"/>
</dbReference>
<dbReference type="Proteomes" id="UP000481037">
    <property type="component" value="Unassembled WGS sequence"/>
</dbReference>
<feature type="domain" description="Arc-like DNA binding" evidence="2">
    <location>
        <begin position="9"/>
        <end position="43"/>
    </location>
</feature>
<accession>A0A6L5QD67</accession>
<sequence length="104" mass="11776">MGDIHRSQYRMPFSLFEKLKAEADRAGRSVNAELVGRLERTLLGSSNEIDIRHIFEALERLSARNPEMRYTFSFNLGGELQGSSPHIQNGKWTLPANEPTTSLD</sequence>
<keyword evidence="4" id="KW-1185">Reference proteome</keyword>
<dbReference type="SUPFAM" id="SSF47598">
    <property type="entry name" value="Ribbon-helix-helix"/>
    <property type="match status" value="1"/>
</dbReference>
<dbReference type="GO" id="GO:0003677">
    <property type="term" value="F:DNA binding"/>
    <property type="evidence" value="ECO:0007669"/>
    <property type="project" value="UniProtKB-KW"/>
</dbReference>
<dbReference type="AlphaFoldDB" id="A0A6L5QD67"/>
<dbReference type="GO" id="GO:0006355">
    <property type="term" value="P:regulation of DNA-templated transcription"/>
    <property type="evidence" value="ECO:0007669"/>
    <property type="project" value="InterPro"/>
</dbReference>